<dbReference type="Gene3D" id="2.130.10.10">
    <property type="entry name" value="YVTN repeat-like/Quinoprotein amine dehydrogenase"/>
    <property type="match status" value="2"/>
</dbReference>
<dbReference type="SUPFAM" id="SSF48371">
    <property type="entry name" value="ARM repeat"/>
    <property type="match status" value="1"/>
</dbReference>
<comment type="caution">
    <text evidence="5">The sequence shown here is derived from an EMBL/GenBank/DDBJ whole genome shotgun (WGS) entry which is preliminary data.</text>
</comment>
<evidence type="ECO:0000256" key="3">
    <source>
        <dbReference type="PROSITE-ProRule" id="PRU00221"/>
    </source>
</evidence>
<sequence length="962" mass="104631">MCVLNGGSSEEGVPKYVLGFQSAGKVVGWPVWVNVGVEVVENIKRGRFVGVIGTADENGCKRDGMIKPVNMFELNLGEYWASAAGSSGVKITAAALVSDKLIAVGCGKSPAHFFLLNQSIIRQWKYLCGAYYGSFFQSLDQIDQDAVTVFSDHRGPVRALYQSDYRATGGKNYLISGGSDQMVKIWDLEAGTLLTSLVCHSRCVKTFAPVPNDCGMKMRHGIISVAEDESIAVIDLDKLQTNYILTGHSHGVSALHWRSLEETLVVQCSNYEGTVYVWQTTAQNCHLDRIEEGDMAADIISCCDCSLVLADYSQDYMSANTKQTFSAFPITAGFNRNPIMFVLLVNLKRFINDVYGGQYSLTPPTTPPHTRREIQNKPATIEESLADPFLFKSSSRQRVGSNSTSMGSAPNSPSIRPQSGRSRSPTGQPVEPPVPLQTPTIVSPKPRVFGDKDLVRAVLSASMSWGLDQDVDTVCQNALELGVPAPGVVVGNRGANGYISVPIPVKGSQGAGEWCLSPTMSASRMLQIVSLLRTISLKKEYEQDVSGIISKFCSMSPKTSASLSQFQFPSFAFLAKYWQDQISDVQQASRTIFSATLKSIEPAERTVIIDYWRSFLPTATGPAKKPTKYYGIFGCEDASLLPIRLVKDVAESLDILLKEDIRTPHRMMAVELLGRGFKTWEPHLNAPNVLKTIIYTTGLQSPSNPGTPSRELSTGAGGLNVPNSALVMISRQAVVQIASINPALFISTVTNDFVSSKVLAERVGGLKLLGMFIAKKPNLLYPHVPRIVEAMVKCLDPNVSGMREAVQTIVTSNFAELVKSFPNVAFHHGSQKLLVGSLDGLTVVYDLKTATKGQVLEGHTKPVTAVAFSPDGKMSVTFSYEENCVRFYQLASGFLNTLAVAFGGGSPGSTSKAGHMKSFREFSVGPEQKPNGMANFEVKFEWLGERSVKLHSTDEIKLVFTV</sequence>
<dbReference type="Proteomes" id="UP000193642">
    <property type="component" value="Unassembled WGS sequence"/>
</dbReference>
<protein>
    <recommendedName>
        <fullName evidence="7">WD40 repeat-like protein</fullName>
    </recommendedName>
</protein>
<accession>A0A1Y2CTU9</accession>
<dbReference type="Pfam" id="PF00400">
    <property type="entry name" value="WD40"/>
    <property type="match status" value="2"/>
</dbReference>
<feature type="region of interest" description="Disordered" evidence="4">
    <location>
        <begin position="395"/>
        <end position="445"/>
    </location>
</feature>
<name>A0A1Y2CTU9_9FUNG</name>
<dbReference type="PANTHER" id="PTHR44099:SF4">
    <property type="entry name" value="RABCONNECTIN-3B, ISOFORM A"/>
    <property type="match status" value="1"/>
</dbReference>
<dbReference type="InterPro" id="IPR019775">
    <property type="entry name" value="WD40_repeat_CS"/>
</dbReference>
<evidence type="ECO:0000313" key="6">
    <source>
        <dbReference type="Proteomes" id="UP000193642"/>
    </source>
</evidence>
<dbReference type="EMBL" id="MCGO01000007">
    <property type="protein sequence ID" value="ORY50412.1"/>
    <property type="molecule type" value="Genomic_DNA"/>
</dbReference>
<dbReference type="STRING" id="329046.A0A1Y2CTU9"/>
<dbReference type="GO" id="GO:0005737">
    <property type="term" value="C:cytoplasm"/>
    <property type="evidence" value="ECO:0007669"/>
    <property type="project" value="TreeGrafter"/>
</dbReference>
<dbReference type="InterPro" id="IPR015943">
    <property type="entry name" value="WD40/YVTN_repeat-like_dom_sf"/>
</dbReference>
<dbReference type="InterPro" id="IPR001680">
    <property type="entry name" value="WD40_rpt"/>
</dbReference>
<evidence type="ECO:0000313" key="5">
    <source>
        <dbReference type="EMBL" id="ORY50412.1"/>
    </source>
</evidence>
<dbReference type="SMART" id="SM00320">
    <property type="entry name" value="WD40"/>
    <property type="match status" value="5"/>
</dbReference>
<organism evidence="5 6">
    <name type="scientific">Rhizoclosmatium globosum</name>
    <dbReference type="NCBI Taxonomy" id="329046"/>
    <lineage>
        <taxon>Eukaryota</taxon>
        <taxon>Fungi</taxon>
        <taxon>Fungi incertae sedis</taxon>
        <taxon>Chytridiomycota</taxon>
        <taxon>Chytridiomycota incertae sedis</taxon>
        <taxon>Chytridiomycetes</taxon>
        <taxon>Chytridiales</taxon>
        <taxon>Chytriomycetaceae</taxon>
        <taxon>Rhizoclosmatium</taxon>
    </lineage>
</organism>
<dbReference type="InterPro" id="IPR016024">
    <property type="entry name" value="ARM-type_fold"/>
</dbReference>
<reference evidence="5 6" key="1">
    <citation type="submission" date="2016-07" db="EMBL/GenBank/DDBJ databases">
        <title>Pervasive Adenine N6-methylation of Active Genes in Fungi.</title>
        <authorList>
            <consortium name="DOE Joint Genome Institute"/>
            <person name="Mondo S.J."/>
            <person name="Dannebaum R.O."/>
            <person name="Kuo R.C."/>
            <person name="Labutti K."/>
            <person name="Haridas S."/>
            <person name="Kuo A."/>
            <person name="Salamov A."/>
            <person name="Ahrendt S.R."/>
            <person name="Lipzen A."/>
            <person name="Sullivan W."/>
            <person name="Andreopoulos W.B."/>
            <person name="Clum A."/>
            <person name="Lindquist E."/>
            <person name="Daum C."/>
            <person name="Ramamoorthy G.K."/>
            <person name="Gryganskyi A."/>
            <person name="Culley D."/>
            <person name="Magnuson J.K."/>
            <person name="James T.Y."/>
            <person name="O'Malley M.A."/>
            <person name="Stajich J.E."/>
            <person name="Spatafora J.W."/>
            <person name="Visel A."/>
            <person name="Grigoriev I.V."/>
        </authorList>
    </citation>
    <scope>NUCLEOTIDE SEQUENCE [LARGE SCALE GENOMIC DNA]</scope>
    <source>
        <strain evidence="5 6">JEL800</strain>
    </source>
</reference>
<evidence type="ECO:0000256" key="2">
    <source>
        <dbReference type="ARBA" id="ARBA00022737"/>
    </source>
</evidence>
<keyword evidence="1 3" id="KW-0853">WD repeat</keyword>
<dbReference type="SUPFAM" id="SSF50978">
    <property type="entry name" value="WD40 repeat-like"/>
    <property type="match status" value="1"/>
</dbReference>
<dbReference type="PROSITE" id="PS50082">
    <property type="entry name" value="WD_REPEATS_2"/>
    <property type="match status" value="1"/>
</dbReference>
<dbReference type="PANTHER" id="PTHR44099">
    <property type="entry name" value="RABCONNECTIN-3B, ISOFORM A"/>
    <property type="match status" value="1"/>
</dbReference>
<gene>
    <name evidence="5" type="ORF">BCR33DRAFT_713222</name>
</gene>
<dbReference type="InterPro" id="IPR036322">
    <property type="entry name" value="WD40_repeat_dom_sf"/>
</dbReference>
<feature type="compositionally biased region" description="Polar residues" evidence="4">
    <location>
        <begin position="395"/>
        <end position="427"/>
    </location>
</feature>
<evidence type="ECO:0008006" key="7">
    <source>
        <dbReference type="Google" id="ProtNLM"/>
    </source>
</evidence>
<dbReference type="AlphaFoldDB" id="A0A1Y2CTU9"/>
<feature type="repeat" description="WD" evidence="3">
    <location>
        <begin position="150"/>
        <end position="196"/>
    </location>
</feature>
<keyword evidence="2" id="KW-0677">Repeat</keyword>
<proteinExistence type="predicted"/>
<dbReference type="OrthoDB" id="338622at2759"/>
<evidence type="ECO:0000256" key="4">
    <source>
        <dbReference type="SAM" id="MobiDB-lite"/>
    </source>
</evidence>
<evidence type="ECO:0000256" key="1">
    <source>
        <dbReference type="ARBA" id="ARBA00022574"/>
    </source>
</evidence>
<keyword evidence="6" id="KW-1185">Reference proteome</keyword>
<dbReference type="InterPro" id="IPR049916">
    <property type="entry name" value="WDR72-like"/>
</dbReference>
<dbReference type="PROSITE" id="PS00678">
    <property type="entry name" value="WD_REPEATS_1"/>
    <property type="match status" value="1"/>
</dbReference>